<reference evidence="6" key="2">
    <citation type="submission" date="2021-04" db="EMBL/GenBank/DDBJ databases">
        <authorList>
            <person name="Gilroy R."/>
        </authorList>
    </citation>
    <scope>NUCLEOTIDE SEQUENCE</scope>
    <source>
        <strain evidence="6">ChiHjej11B10-19426</strain>
    </source>
</reference>
<evidence type="ECO:0000313" key="7">
    <source>
        <dbReference type="Proteomes" id="UP000824014"/>
    </source>
</evidence>
<protein>
    <submittedName>
        <fullName evidence="6">TlpA family protein disulfide reductase</fullName>
    </submittedName>
</protein>
<dbReference type="PROSITE" id="PS51352">
    <property type="entry name" value="THIOREDOXIN_2"/>
    <property type="match status" value="1"/>
</dbReference>
<dbReference type="PANTHER" id="PTHR42852:SF17">
    <property type="entry name" value="THIOREDOXIN-LIKE PROTEIN HI_1115"/>
    <property type="match status" value="1"/>
</dbReference>
<dbReference type="Gene3D" id="3.40.30.10">
    <property type="entry name" value="Glutaredoxin"/>
    <property type="match status" value="1"/>
</dbReference>
<dbReference type="InterPro" id="IPR017937">
    <property type="entry name" value="Thioredoxin_CS"/>
</dbReference>
<evidence type="ECO:0000256" key="3">
    <source>
        <dbReference type="ARBA" id="ARBA00023284"/>
    </source>
</evidence>
<dbReference type="PROSITE" id="PS51257">
    <property type="entry name" value="PROKAR_LIPOPROTEIN"/>
    <property type="match status" value="1"/>
</dbReference>
<evidence type="ECO:0000256" key="1">
    <source>
        <dbReference type="ARBA" id="ARBA00004196"/>
    </source>
</evidence>
<accession>A0A9D2DED1</accession>
<reference evidence="6" key="1">
    <citation type="journal article" date="2021" name="PeerJ">
        <title>Extensive microbial diversity within the chicken gut microbiome revealed by metagenomics and culture.</title>
        <authorList>
            <person name="Gilroy R."/>
            <person name="Ravi A."/>
            <person name="Getino M."/>
            <person name="Pursley I."/>
            <person name="Horton D.L."/>
            <person name="Alikhan N.F."/>
            <person name="Baker D."/>
            <person name="Gharbi K."/>
            <person name="Hall N."/>
            <person name="Watson M."/>
            <person name="Adriaenssens E.M."/>
            <person name="Foster-Nyarko E."/>
            <person name="Jarju S."/>
            <person name="Secka A."/>
            <person name="Antonio M."/>
            <person name="Oren A."/>
            <person name="Chaudhuri R.R."/>
            <person name="La Ragione R."/>
            <person name="Hildebrand F."/>
            <person name="Pallen M.J."/>
        </authorList>
    </citation>
    <scope>NUCLEOTIDE SEQUENCE</scope>
    <source>
        <strain evidence="6">ChiHjej11B10-19426</strain>
    </source>
</reference>
<dbReference type="PROSITE" id="PS00194">
    <property type="entry name" value="THIOREDOXIN_1"/>
    <property type="match status" value="1"/>
</dbReference>
<feature type="signal peptide" evidence="4">
    <location>
        <begin position="1"/>
        <end position="20"/>
    </location>
</feature>
<dbReference type="PANTHER" id="PTHR42852">
    <property type="entry name" value="THIOL:DISULFIDE INTERCHANGE PROTEIN DSBE"/>
    <property type="match status" value="1"/>
</dbReference>
<dbReference type="Pfam" id="PF08534">
    <property type="entry name" value="Redoxin"/>
    <property type="match status" value="1"/>
</dbReference>
<dbReference type="GO" id="GO:0017004">
    <property type="term" value="P:cytochrome complex assembly"/>
    <property type="evidence" value="ECO:0007669"/>
    <property type="project" value="UniProtKB-KW"/>
</dbReference>
<comment type="subcellular location">
    <subcellularLocation>
        <location evidence="1">Cell envelope</location>
    </subcellularLocation>
</comment>
<keyword evidence="2" id="KW-0201">Cytochrome c-type biogenesis</keyword>
<dbReference type="InterPro" id="IPR013766">
    <property type="entry name" value="Thioredoxin_domain"/>
</dbReference>
<keyword evidence="3" id="KW-0676">Redox-active center</keyword>
<dbReference type="GO" id="GO:0030313">
    <property type="term" value="C:cell envelope"/>
    <property type="evidence" value="ECO:0007669"/>
    <property type="project" value="UniProtKB-SubCell"/>
</dbReference>
<dbReference type="InterPro" id="IPR036249">
    <property type="entry name" value="Thioredoxin-like_sf"/>
</dbReference>
<comment type="caution">
    <text evidence="6">The sequence shown here is derived from an EMBL/GenBank/DDBJ whole genome shotgun (WGS) entry which is preliminary data.</text>
</comment>
<feature type="chain" id="PRO_5038602470" evidence="4">
    <location>
        <begin position="21"/>
        <end position="174"/>
    </location>
</feature>
<evidence type="ECO:0000256" key="2">
    <source>
        <dbReference type="ARBA" id="ARBA00022748"/>
    </source>
</evidence>
<proteinExistence type="predicted"/>
<dbReference type="CDD" id="cd02966">
    <property type="entry name" value="TlpA_like_family"/>
    <property type="match status" value="1"/>
</dbReference>
<evidence type="ECO:0000313" key="6">
    <source>
        <dbReference type="EMBL" id="HIZ15446.1"/>
    </source>
</evidence>
<name>A0A9D2DED1_9BACT</name>
<gene>
    <name evidence="6" type="ORF">H9816_06010</name>
</gene>
<sequence length="174" mass="19499">MKKILFLMFAALFGCGIARAQSDVEASTCLKEGMEVPAVTVRMLDGSIVQLAELKGKVVLVNFWATWCPPCRKEIARMQKDVVERFAGEEDFVLLAVAIDDASKTVKSFMERNGYTFPVAFDGGQRLYRMFAEKYVPRNFVIGRDGKVAFYTVGYTPEEFDALIGDIDALLKEK</sequence>
<dbReference type="InterPro" id="IPR050553">
    <property type="entry name" value="Thioredoxin_ResA/DsbE_sf"/>
</dbReference>
<dbReference type="InterPro" id="IPR013740">
    <property type="entry name" value="Redoxin"/>
</dbReference>
<dbReference type="SUPFAM" id="SSF52833">
    <property type="entry name" value="Thioredoxin-like"/>
    <property type="match status" value="1"/>
</dbReference>
<dbReference type="Proteomes" id="UP000824014">
    <property type="component" value="Unassembled WGS sequence"/>
</dbReference>
<dbReference type="AlphaFoldDB" id="A0A9D2DED1"/>
<organism evidence="6 7">
    <name type="scientific">Candidatus Tidjanibacter faecipullorum</name>
    <dbReference type="NCBI Taxonomy" id="2838766"/>
    <lineage>
        <taxon>Bacteria</taxon>
        <taxon>Pseudomonadati</taxon>
        <taxon>Bacteroidota</taxon>
        <taxon>Bacteroidia</taxon>
        <taxon>Bacteroidales</taxon>
        <taxon>Rikenellaceae</taxon>
        <taxon>Tidjanibacter</taxon>
    </lineage>
</organism>
<evidence type="ECO:0000256" key="4">
    <source>
        <dbReference type="SAM" id="SignalP"/>
    </source>
</evidence>
<dbReference type="EMBL" id="DXCC01000018">
    <property type="protein sequence ID" value="HIZ15446.1"/>
    <property type="molecule type" value="Genomic_DNA"/>
</dbReference>
<evidence type="ECO:0000259" key="5">
    <source>
        <dbReference type="PROSITE" id="PS51352"/>
    </source>
</evidence>
<dbReference type="GO" id="GO:0016491">
    <property type="term" value="F:oxidoreductase activity"/>
    <property type="evidence" value="ECO:0007669"/>
    <property type="project" value="InterPro"/>
</dbReference>
<keyword evidence="4" id="KW-0732">Signal</keyword>
<feature type="domain" description="Thioredoxin" evidence="5">
    <location>
        <begin position="30"/>
        <end position="172"/>
    </location>
</feature>